<dbReference type="WBParaSite" id="PTRK_0000295300.1">
    <property type="protein sequence ID" value="PTRK_0000295300.1"/>
    <property type="gene ID" value="PTRK_0000295300"/>
</dbReference>
<accession>A0A0N4Z6Z8</accession>
<evidence type="ECO:0000313" key="4">
    <source>
        <dbReference type="Proteomes" id="UP000038045"/>
    </source>
</evidence>
<dbReference type="InterPro" id="IPR055256">
    <property type="entry name" value="KH_1_KHDC4/BBP-like"/>
</dbReference>
<dbReference type="GO" id="GO:0003729">
    <property type="term" value="F:mRNA binding"/>
    <property type="evidence" value="ECO:0007669"/>
    <property type="project" value="TreeGrafter"/>
</dbReference>
<dbReference type="PANTHER" id="PTHR11208:SF125">
    <property type="entry name" value="KH DOMAIN-CONTAINING RNA-BINDING PROTEIN QKI"/>
    <property type="match status" value="1"/>
</dbReference>
<organism evidence="4 5">
    <name type="scientific">Parastrongyloides trichosuri</name>
    <name type="common">Possum-specific nematode worm</name>
    <dbReference type="NCBI Taxonomy" id="131310"/>
    <lineage>
        <taxon>Eukaryota</taxon>
        <taxon>Metazoa</taxon>
        <taxon>Ecdysozoa</taxon>
        <taxon>Nematoda</taxon>
        <taxon>Chromadorea</taxon>
        <taxon>Rhabditida</taxon>
        <taxon>Tylenchina</taxon>
        <taxon>Panagrolaimomorpha</taxon>
        <taxon>Strongyloidoidea</taxon>
        <taxon>Strongyloididae</taxon>
        <taxon>Parastrongyloides</taxon>
    </lineage>
</organism>
<keyword evidence="1 2" id="KW-0694">RNA-binding</keyword>
<dbReference type="InterPro" id="IPR045071">
    <property type="entry name" value="BBP-like"/>
</dbReference>
<dbReference type="Gene3D" id="3.30.1370.10">
    <property type="entry name" value="K Homology domain, type 1"/>
    <property type="match status" value="1"/>
</dbReference>
<evidence type="ECO:0000259" key="3">
    <source>
        <dbReference type="SMART" id="SM00322"/>
    </source>
</evidence>
<reference evidence="5" key="1">
    <citation type="submission" date="2017-02" db="UniProtKB">
        <authorList>
            <consortium name="WormBaseParasite"/>
        </authorList>
    </citation>
    <scope>IDENTIFICATION</scope>
</reference>
<evidence type="ECO:0000313" key="5">
    <source>
        <dbReference type="WBParaSite" id="PTRK_0000295300.1"/>
    </source>
</evidence>
<dbReference type="GO" id="GO:0048024">
    <property type="term" value="P:regulation of mRNA splicing, via spliceosome"/>
    <property type="evidence" value="ECO:0007669"/>
    <property type="project" value="TreeGrafter"/>
</dbReference>
<dbReference type="Proteomes" id="UP000038045">
    <property type="component" value="Unplaced"/>
</dbReference>
<sequence>MAANTPSSPFLNSTIEDTTGRYYNKPYRRRNSWRMNGNLNYKDYNTSTQSSYDRTSGEFKKYYTTVNNEFSNTPIAEAFCLPPSHQMPMERYYKILCTVTLMANNQVGSSMNLTRAGLIDRASDIIKRVCLIQNDDIQSLKVLDMQLQEIEEVTTNMAQDLGLTVISTSSLRILKSPENTIVNMCTFPTSHSPMTYEPVLVSDDKTVMVNRDYNCVKLGEIQVQVIKKINLKNCTNVNVIGRLIGPRGSTIKDLENSTQSKITIKGRGSMKNSVMEEDLLRQGTCEHLNEPLHILISVRGVSEVDCYKKLEHVRKKLLFILCQRIPSITYPSP</sequence>
<protein>
    <submittedName>
        <fullName evidence="5">KH domain-containing protein</fullName>
    </submittedName>
</protein>
<evidence type="ECO:0000256" key="2">
    <source>
        <dbReference type="PROSITE-ProRule" id="PRU00117"/>
    </source>
</evidence>
<feature type="domain" description="K Homology" evidence="3">
    <location>
        <begin position="223"/>
        <end position="318"/>
    </location>
</feature>
<dbReference type="SMART" id="SM00322">
    <property type="entry name" value="KH"/>
    <property type="match status" value="1"/>
</dbReference>
<dbReference type="PANTHER" id="PTHR11208">
    <property type="entry name" value="RNA-BINDING PROTEIN RELATED"/>
    <property type="match status" value="1"/>
</dbReference>
<dbReference type="SUPFAM" id="SSF54791">
    <property type="entry name" value="Eukaryotic type KH-domain (KH-domain type I)"/>
    <property type="match status" value="1"/>
</dbReference>
<dbReference type="PROSITE" id="PS50084">
    <property type="entry name" value="KH_TYPE_1"/>
    <property type="match status" value="1"/>
</dbReference>
<dbReference type="GO" id="GO:0005634">
    <property type="term" value="C:nucleus"/>
    <property type="evidence" value="ECO:0007669"/>
    <property type="project" value="TreeGrafter"/>
</dbReference>
<dbReference type="InterPro" id="IPR036612">
    <property type="entry name" value="KH_dom_type_1_sf"/>
</dbReference>
<dbReference type="InterPro" id="IPR004087">
    <property type="entry name" value="KH_dom"/>
</dbReference>
<proteinExistence type="predicted"/>
<dbReference type="AlphaFoldDB" id="A0A0N4Z6Z8"/>
<dbReference type="Pfam" id="PF22675">
    <property type="entry name" value="KH-I_KHDC4-BBP"/>
    <property type="match status" value="1"/>
</dbReference>
<evidence type="ECO:0000256" key="1">
    <source>
        <dbReference type="ARBA" id="ARBA00022884"/>
    </source>
</evidence>
<name>A0A0N4Z6Z8_PARTI</name>
<dbReference type="STRING" id="131310.A0A0N4Z6Z8"/>
<keyword evidence="4" id="KW-1185">Reference proteome</keyword>